<dbReference type="KEGG" id="est:DN752_19475"/>
<evidence type="ECO:0000313" key="1">
    <source>
        <dbReference type="EMBL" id="AWW32144.1"/>
    </source>
</evidence>
<protein>
    <submittedName>
        <fullName evidence="1">Uncharacterized protein</fullName>
    </submittedName>
</protein>
<dbReference type="EMBL" id="CP030041">
    <property type="protein sequence ID" value="AWW32144.1"/>
    <property type="molecule type" value="Genomic_DNA"/>
</dbReference>
<evidence type="ECO:0000313" key="2">
    <source>
        <dbReference type="Proteomes" id="UP000248688"/>
    </source>
</evidence>
<name>A0A2Z4IMT1_9BACT</name>
<gene>
    <name evidence="1" type="ORF">DN752_19475</name>
</gene>
<organism evidence="1 2">
    <name type="scientific">Echinicola strongylocentroti</name>
    <dbReference type="NCBI Taxonomy" id="1795355"/>
    <lineage>
        <taxon>Bacteria</taxon>
        <taxon>Pseudomonadati</taxon>
        <taxon>Bacteroidota</taxon>
        <taxon>Cytophagia</taxon>
        <taxon>Cytophagales</taxon>
        <taxon>Cyclobacteriaceae</taxon>
        <taxon>Echinicola</taxon>
    </lineage>
</organism>
<accession>A0A2Z4IMT1</accession>
<reference evidence="1 2" key="1">
    <citation type="submission" date="2018-06" db="EMBL/GenBank/DDBJ databases">
        <title>Echinicola strongylocentroti sp. nov., isolated from a sea urchin Strongylocentrotus intermedius.</title>
        <authorList>
            <person name="Bae S.S."/>
        </authorList>
    </citation>
    <scope>NUCLEOTIDE SEQUENCE [LARGE SCALE GENOMIC DNA]</scope>
    <source>
        <strain evidence="1 2">MEBiC08714</strain>
    </source>
</reference>
<sequence>MRFYYRYRSGFMAMAVSMALSLGFVSVISSYVPGIKLETLRRKGSRRARRLFDFEWEEEDE</sequence>
<dbReference type="Proteomes" id="UP000248688">
    <property type="component" value="Chromosome"/>
</dbReference>
<proteinExistence type="predicted"/>
<dbReference type="RefSeq" id="WP_112785517.1">
    <property type="nucleotide sequence ID" value="NZ_CP030041.1"/>
</dbReference>
<dbReference type="AlphaFoldDB" id="A0A2Z4IMT1"/>
<keyword evidence="2" id="KW-1185">Reference proteome</keyword>